<proteinExistence type="predicted"/>
<name>A0AB74UTY7_9GAMM</name>
<organism evidence="1">
    <name type="scientific">Rhodanobacter sp. FW102-FHT14D07</name>
    <dbReference type="NCBI Taxonomy" id="3351462"/>
    <lineage>
        <taxon>Bacteria</taxon>
        <taxon>Pseudomonadati</taxon>
        <taxon>Pseudomonadota</taxon>
        <taxon>Gammaproteobacteria</taxon>
        <taxon>Lysobacterales</taxon>
        <taxon>Rhodanobacteraceae</taxon>
        <taxon>Rhodanobacter</taxon>
    </lineage>
</organism>
<dbReference type="RefSeq" id="WP_395120788.1">
    <property type="nucleotide sequence ID" value="NZ_CP170721.1"/>
</dbReference>
<reference evidence="1" key="1">
    <citation type="submission" date="2024-10" db="EMBL/GenBank/DDBJ databases">
        <authorList>
            <person name="Lesea H.P."/>
            <person name="Kuehl J.V."/>
            <person name="Chandonia J.-M."/>
        </authorList>
    </citation>
    <scope>NUCLEOTIDE SEQUENCE</scope>
    <source>
        <strain evidence="1">FW102-FHT14D07</strain>
    </source>
</reference>
<evidence type="ECO:0000313" key="1">
    <source>
        <dbReference type="EMBL" id="XIA18098.1"/>
    </source>
</evidence>
<dbReference type="AlphaFoldDB" id="A0AB74UTY7"/>
<sequence length="145" mass="16799">MSKDMAYYEKTFEWQQFPEGRARFVGGIRGWDERGHYVYAVELQGRVVYGEIARTFLANHNDYNIEVVSFGYGMEENVGIPEPTSRGAYTRAELETVRSLIVQLIRAGQHFDDKPVLLVEYPDAHFQGKIVFREGWTNLRQETVS</sequence>
<protein>
    <submittedName>
        <fullName evidence="1">Uncharacterized protein</fullName>
    </submittedName>
</protein>
<dbReference type="EMBL" id="CP170721">
    <property type="protein sequence ID" value="XIA18098.1"/>
    <property type="molecule type" value="Genomic_DNA"/>
</dbReference>
<gene>
    <name evidence="1" type="ORF">ACFYG5_16260</name>
</gene>
<accession>A0AB74UTY7</accession>